<keyword evidence="4" id="KW-0539">Nucleus</keyword>
<comment type="subcellular location">
    <subcellularLocation>
        <location evidence="1">Nucleus</location>
    </subcellularLocation>
</comment>
<comment type="caution">
    <text evidence="7">The sequence shown here is derived from an EMBL/GenBank/DDBJ whole genome shotgun (WGS) entry which is preliminary data.</text>
</comment>
<keyword evidence="5" id="KW-0175">Coiled coil</keyword>
<evidence type="ECO:0000256" key="5">
    <source>
        <dbReference type="SAM" id="Coils"/>
    </source>
</evidence>
<dbReference type="Pfam" id="PF00010">
    <property type="entry name" value="HLH"/>
    <property type="match status" value="1"/>
</dbReference>
<dbReference type="AlphaFoldDB" id="A0ABD1VNK0"/>
<evidence type="ECO:0000313" key="7">
    <source>
        <dbReference type="EMBL" id="KAL2538934.1"/>
    </source>
</evidence>
<sequence length="300" mass="33576">MVDGTNLNYFNSDMEMEIDECLVNSKSDAILDEFYDLEPMLDEIFSSDHQSFTPIDALNFQLSSYINGPQEIISRNASSSSCQLISFGNSNQTVKLQRDSSISPQQVINFSSSLMTEEPSGKKQDDSTHIHETGAKMVPCSVIRSPLQAQDHVMAERKRREKLSQLFISLSKVVPGLKKLDKASLIGDATKYVQELQERVRILEEEAEEANKNSITCSSSKESSINGCTIRESVQAEIKARISKENVLIKIFSKKQEGLISRIQYEMEEMHLNVLDIRAMSFGSSTLDITILAQVQSSSN</sequence>
<name>A0ABD1VNK0_9LAMI</name>
<evidence type="ECO:0000313" key="8">
    <source>
        <dbReference type="Proteomes" id="UP001604277"/>
    </source>
</evidence>
<dbReference type="GO" id="GO:0005634">
    <property type="term" value="C:nucleus"/>
    <property type="evidence" value="ECO:0007669"/>
    <property type="project" value="UniProtKB-SubCell"/>
</dbReference>
<reference evidence="8" key="1">
    <citation type="submission" date="2024-07" db="EMBL/GenBank/DDBJ databases">
        <title>Two chromosome-level genome assemblies of Korean endemic species Abeliophyllum distichum and Forsythia ovata (Oleaceae).</title>
        <authorList>
            <person name="Jang H."/>
        </authorList>
    </citation>
    <scope>NUCLEOTIDE SEQUENCE [LARGE SCALE GENOMIC DNA]</scope>
</reference>
<dbReference type="PANTHER" id="PTHR45959:SF12">
    <property type="entry name" value="TRANSCRIPTION FACTOR BHLH18-LIKE"/>
    <property type="match status" value="1"/>
</dbReference>
<dbReference type="InterPro" id="IPR011598">
    <property type="entry name" value="bHLH_dom"/>
</dbReference>
<proteinExistence type="predicted"/>
<feature type="domain" description="BHLH" evidence="6">
    <location>
        <begin position="147"/>
        <end position="196"/>
    </location>
</feature>
<accession>A0ABD1VNK0</accession>
<dbReference type="PANTHER" id="PTHR45959">
    <property type="entry name" value="BHLH TRANSCRIPTION FACTOR"/>
    <property type="match status" value="1"/>
</dbReference>
<protein>
    <submittedName>
        <fullName evidence="7">Transcription factor bHLH</fullName>
    </submittedName>
</protein>
<evidence type="ECO:0000256" key="1">
    <source>
        <dbReference type="ARBA" id="ARBA00004123"/>
    </source>
</evidence>
<gene>
    <name evidence="7" type="ORF">Fot_20325</name>
</gene>
<keyword evidence="2" id="KW-0805">Transcription regulation</keyword>
<dbReference type="InterPro" id="IPR052610">
    <property type="entry name" value="bHLH_transcription_regulator"/>
</dbReference>
<dbReference type="Gene3D" id="4.10.280.10">
    <property type="entry name" value="Helix-loop-helix DNA-binding domain"/>
    <property type="match status" value="1"/>
</dbReference>
<evidence type="ECO:0000259" key="6">
    <source>
        <dbReference type="PROSITE" id="PS50888"/>
    </source>
</evidence>
<keyword evidence="8" id="KW-1185">Reference proteome</keyword>
<dbReference type="Proteomes" id="UP001604277">
    <property type="component" value="Unassembled WGS sequence"/>
</dbReference>
<dbReference type="SUPFAM" id="SSF47459">
    <property type="entry name" value="HLH, helix-loop-helix DNA-binding domain"/>
    <property type="match status" value="1"/>
</dbReference>
<dbReference type="PROSITE" id="PS50888">
    <property type="entry name" value="BHLH"/>
    <property type="match status" value="1"/>
</dbReference>
<feature type="coiled-coil region" evidence="5">
    <location>
        <begin position="186"/>
        <end position="213"/>
    </location>
</feature>
<organism evidence="7 8">
    <name type="scientific">Forsythia ovata</name>
    <dbReference type="NCBI Taxonomy" id="205694"/>
    <lineage>
        <taxon>Eukaryota</taxon>
        <taxon>Viridiplantae</taxon>
        <taxon>Streptophyta</taxon>
        <taxon>Embryophyta</taxon>
        <taxon>Tracheophyta</taxon>
        <taxon>Spermatophyta</taxon>
        <taxon>Magnoliopsida</taxon>
        <taxon>eudicotyledons</taxon>
        <taxon>Gunneridae</taxon>
        <taxon>Pentapetalae</taxon>
        <taxon>asterids</taxon>
        <taxon>lamiids</taxon>
        <taxon>Lamiales</taxon>
        <taxon>Oleaceae</taxon>
        <taxon>Forsythieae</taxon>
        <taxon>Forsythia</taxon>
    </lineage>
</organism>
<keyword evidence="3" id="KW-0804">Transcription</keyword>
<evidence type="ECO:0000256" key="2">
    <source>
        <dbReference type="ARBA" id="ARBA00023015"/>
    </source>
</evidence>
<evidence type="ECO:0000256" key="3">
    <source>
        <dbReference type="ARBA" id="ARBA00023163"/>
    </source>
</evidence>
<dbReference type="SMART" id="SM00353">
    <property type="entry name" value="HLH"/>
    <property type="match status" value="1"/>
</dbReference>
<evidence type="ECO:0000256" key="4">
    <source>
        <dbReference type="ARBA" id="ARBA00023242"/>
    </source>
</evidence>
<dbReference type="InterPro" id="IPR036638">
    <property type="entry name" value="HLH_DNA-bd_sf"/>
</dbReference>
<dbReference type="EMBL" id="JBFOLJ010000005">
    <property type="protein sequence ID" value="KAL2538934.1"/>
    <property type="molecule type" value="Genomic_DNA"/>
</dbReference>